<dbReference type="EMBL" id="CP022129">
    <property type="protein sequence ID" value="ASF48502.1"/>
    <property type="molecule type" value="Genomic_DNA"/>
</dbReference>
<sequence>MYASCSYSATSTPTLGQCPIYAPSPGPKNFGPGSNCPVGNPINPGTGDKLQTETDYPGNGKLHFVRYYHSSAIAATGSVGSQWQHNYDSKIYSDGSTVARVMYANGKQIVYKPGSGGWFADADNDGNIDTDITDKLAKVSGGWQLTTADDTVESYDANGKLIGIKDRSGYTQTLSYNGLGQLLSVTDTYNRSLTFAYDTQGRVSTLTDPAGSQYIYAYDSNNNLAGVTYPDGKQRTYSYNESAYTAGANLPHALTGITDENSNRFATFNYDATGRGISTEHAGGVEKYQLAYNTDSTGQQILSSAITEPLSSTYTRNFTSIQNVVKSTGQNQPAGPGTNCPAAANAISYDTNGNVTRRTDFNGNTTCYAYDTSPNTIGKGRNLETVRIEGMASGTTCPANLTTYTPAANERKITTEWHNRWRVPIAKAEPLRLTTWAWADSTDSTAPVCGVAKTSLPPWTPMAGKTPVPP</sequence>
<dbReference type="InterPro" id="IPR050708">
    <property type="entry name" value="T6SS_VgrG/RHS"/>
</dbReference>
<name>A0A1Z4C4N7_9GAMM</name>
<dbReference type="InterPro" id="IPR045351">
    <property type="entry name" value="DUF6531"/>
</dbReference>
<evidence type="ECO:0000313" key="5">
    <source>
        <dbReference type="Proteomes" id="UP000197019"/>
    </source>
</evidence>
<dbReference type="RefSeq" id="WP_088621364.1">
    <property type="nucleotide sequence ID" value="NZ_CP022129.1"/>
</dbReference>
<dbReference type="KEGG" id="mpsy:CEK71_21930"/>
<feature type="domain" description="DUF6531" evidence="2">
    <location>
        <begin position="39"/>
        <end position="111"/>
    </location>
</feature>
<dbReference type="PANTHER" id="PTHR32305:SF15">
    <property type="entry name" value="PROTEIN RHSA-RELATED"/>
    <property type="match status" value="1"/>
</dbReference>
<dbReference type="NCBIfam" id="TIGR01643">
    <property type="entry name" value="YD_repeat_2x"/>
    <property type="match status" value="4"/>
</dbReference>
<dbReference type="PANTHER" id="PTHR32305">
    <property type="match status" value="1"/>
</dbReference>
<evidence type="ECO:0000313" key="4">
    <source>
        <dbReference type="EMBL" id="ASF48502.1"/>
    </source>
</evidence>
<proteinExistence type="predicted"/>
<dbReference type="Pfam" id="PF25023">
    <property type="entry name" value="TEN_YD-shell"/>
    <property type="match status" value="1"/>
</dbReference>
<reference evidence="4 5" key="1">
    <citation type="submission" date="2017-06" db="EMBL/GenBank/DDBJ databases">
        <title>Genome Sequencing of the methanotroph Methylovulum psychrotolerants str. HV10-M2 isolated from a high-altitude environment.</title>
        <authorList>
            <person name="Mateos-Rivera A."/>
        </authorList>
    </citation>
    <scope>NUCLEOTIDE SEQUENCE [LARGE SCALE GENOMIC DNA]</scope>
    <source>
        <strain evidence="4 5">HV10_M2</strain>
    </source>
</reference>
<gene>
    <name evidence="4" type="ORF">CEK71_21930</name>
</gene>
<accession>A0A1Z4C4N7</accession>
<evidence type="ECO:0000259" key="2">
    <source>
        <dbReference type="Pfam" id="PF20148"/>
    </source>
</evidence>
<keyword evidence="5" id="KW-1185">Reference proteome</keyword>
<evidence type="ECO:0008006" key="6">
    <source>
        <dbReference type="Google" id="ProtNLM"/>
    </source>
</evidence>
<dbReference type="Pfam" id="PF20148">
    <property type="entry name" value="DUF6531"/>
    <property type="match status" value="1"/>
</dbReference>
<evidence type="ECO:0000256" key="1">
    <source>
        <dbReference type="ARBA" id="ARBA00022737"/>
    </source>
</evidence>
<dbReference type="OrthoDB" id="7030285at2"/>
<dbReference type="Gene3D" id="2.180.10.10">
    <property type="entry name" value="RHS repeat-associated core"/>
    <property type="match status" value="1"/>
</dbReference>
<keyword evidence="1" id="KW-0677">Repeat</keyword>
<organism evidence="4 5">
    <name type="scientific">Methylovulum psychrotolerans</name>
    <dbReference type="NCBI Taxonomy" id="1704499"/>
    <lineage>
        <taxon>Bacteria</taxon>
        <taxon>Pseudomonadati</taxon>
        <taxon>Pseudomonadota</taxon>
        <taxon>Gammaproteobacteria</taxon>
        <taxon>Methylococcales</taxon>
        <taxon>Methylococcaceae</taxon>
        <taxon>Methylovulum</taxon>
    </lineage>
</organism>
<dbReference type="AlphaFoldDB" id="A0A1Z4C4N7"/>
<feature type="domain" description="Teneurin-like YD-shell" evidence="3">
    <location>
        <begin position="151"/>
        <end position="406"/>
    </location>
</feature>
<dbReference type="InterPro" id="IPR056823">
    <property type="entry name" value="TEN-like_YD-shell"/>
</dbReference>
<protein>
    <recommendedName>
        <fullName evidence="6">RHS repeat protein</fullName>
    </recommendedName>
</protein>
<dbReference type="InterPro" id="IPR006530">
    <property type="entry name" value="YD"/>
</dbReference>
<dbReference type="Proteomes" id="UP000197019">
    <property type="component" value="Chromosome"/>
</dbReference>
<evidence type="ECO:0000259" key="3">
    <source>
        <dbReference type="Pfam" id="PF25023"/>
    </source>
</evidence>